<feature type="compositionally biased region" description="Acidic residues" evidence="5">
    <location>
        <begin position="262"/>
        <end position="277"/>
    </location>
</feature>
<gene>
    <name evidence="6" type="ORF">SLS60_011993</name>
</gene>
<evidence type="ECO:0000313" key="7">
    <source>
        <dbReference type="Proteomes" id="UP001521785"/>
    </source>
</evidence>
<feature type="compositionally biased region" description="Basic residues" evidence="5">
    <location>
        <begin position="303"/>
        <end position="316"/>
    </location>
</feature>
<protein>
    <recommendedName>
        <fullName evidence="2">DNA polymerase delta subunit 3</fullName>
    </recommendedName>
</protein>
<evidence type="ECO:0000313" key="6">
    <source>
        <dbReference type="EMBL" id="KAL1591380.1"/>
    </source>
</evidence>
<feature type="compositionally biased region" description="Basic and acidic residues" evidence="5">
    <location>
        <begin position="234"/>
        <end position="261"/>
    </location>
</feature>
<sequence length="374" mass="41235">MLYEFHTTELAKKPKSVHATYLLTGKKRSFEHSNGVGAHDGDDTVMHSSPLMSSLPEPDNTPERPVTKTSIVLVREEELQRTKADFQEITSIHIYSLEPGPIENLNLLAVCNQERRTTKYTPTIAKSAPKATATPTTAANAAKEEKKGEPAAATRKDSNLEESRSGRSTPQPGLTASLKRSDSKTKAKKDTSAGDLFKSFAKAKPKAKEAEEQGHEDEAMQGMSEDEGDADDEPTIKFDTEKATAARKVREEREQKLKEMMEADVDMPDAPVEEEKDSQDAPIDKEPPSKPSESEATVTVQGGRRRGRRRVMKKKKVKDEDGYLVTKEEAVWESFSEDEPEPKKAKSTPKPTTTKGKKTGGKSQGSIASFFKKA</sequence>
<dbReference type="Proteomes" id="UP001521785">
    <property type="component" value="Unassembled WGS sequence"/>
</dbReference>
<dbReference type="EMBL" id="JAKJXO020000027">
    <property type="protein sequence ID" value="KAL1591380.1"/>
    <property type="molecule type" value="Genomic_DNA"/>
</dbReference>
<organism evidence="6 7">
    <name type="scientific">Paraconiothyrium brasiliense</name>
    <dbReference type="NCBI Taxonomy" id="300254"/>
    <lineage>
        <taxon>Eukaryota</taxon>
        <taxon>Fungi</taxon>
        <taxon>Dikarya</taxon>
        <taxon>Ascomycota</taxon>
        <taxon>Pezizomycotina</taxon>
        <taxon>Dothideomycetes</taxon>
        <taxon>Pleosporomycetidae</taxon>
        <taxon>Pleosporales</taxon>
        <taxon>Massarineae</taxon>
        <taxon>Didymosphaeriaceae</taxon>
        <taxon>Paraconiothyrium</taxon>
    </lineage>
</organism>
<dbReference type="Pfam" id="PF09507">
    <property type="entry name" value="CDC27"/>
    <property type="match status" value="2"/>
</dbReference>
<reference evidence="6 7" key="1">
    <citation type="submission" date="2024-02" db="EMBL/GenBank/DDBJ databases">
        <title>De novo assembly and annotation of 12 fungi associated with fruit tree decline syndrome in Ontario, Canada.</title>
        <authorList>
            <person name="Sulman M."/>
            <person name="Ellouze W."/>
            <person name="Ilyukhin E."/>
        </authorList>
    </citation>
    <scope>NUCLEOTIDE SEQUENCE [LARGE SCALE GENOMIC DNA]</scope>
    <source>
        <strain evidence="6 7">M42-189</strain>
    </source>
</reference>
<feature type="compositionally biased region" description="Low complexity" evidence="5">
    <location>
        <begin position="121"/>
        <end position="141"/>
    </location>
</feature>
<comment type="caution">
    <text evidence="6">The sequence shown here is derived from an EMBL/GenBank/DDBJ whole genome shotgun (WGS) entry which is preliminary data.</text>
</comment>
<feature type="region of interest" description="Disordered" evidence="5">
    <location>
        <begin position="120"/>
        <end position="374"/>
    </location>
</feature>
<evidence type="ECO:0000256" key="3">
    <source>
        <dbReference type="ARBA" id="ARBA00022705"/>
    </source>
</evidence>
<accession>A0ABR3QGT4</accession>
<feature type="compositionally biased region" description="Basic and acidic residues" evidence="5">
    <location>
        <begin position="142"/>
        <end position="165"/>
    </location>
</feature>
<dbReference type="Gene3D" id="3.90.1030.20">
    <property type="entry name" value="DNA polymerase delta, p66 (Cdc27) subunit, wHTH domain"/>
    <property type="match status" value="1"/>
</dbReference>
<keyword evidence="7" id="KW-1185">Reference proteome</keyword>
<feature type="compositionally biased region" description="Acidic residues" evidence="5">
    <location>
        <begin position="224"/>
        <end position="233"/>
    </location>
</feature>
<evidence type="ECO:0000256" key="5">
    <source>
        <dbReference type="SAM" id="MobiDB-lite"/>
    </source>
</evidence>
<feature type="compositionally biased region" description="Basic and acidic residues" evidence="5">
    <location>
        <begin position="179"/>
        <end position="192"/>
    </location>
</feature>
<proteinExistence type="predicted"/>
<keyword evidence="3" id="KW-0235">DNA replication</keyword>
<dbReference type="InterPro" id="IPR019038">
    <property type="entry name" value="POLD3"/>
</dbReference>
<name>A0ABR3QGT4_9PLEO</name>
<dbReference type="InterPro" id="IPR041913">
    <property type="entry name" value="POLD3_sf"/>
</dbReference>
<evidence type="ECO:0000256" key="1">
    <source>
        <dbReference type="ARBA" id="ARBA00004123"/>
    </source>
</evidence>
<feature type="compositionally biased region" description="Basic and acidic residues" evidence="5">
    <location>
        <begin position="278"/>
        <end position="288"/>
    </location>
</feature>
<dbReference type="PANTHER" id="PTHR17598">
    <property type="entry name" value="DNA POLYMERASE DELTA SUBUNIT 3"/>
    <property type="match status" value="1"/>
</dbReference>
<dbReference type="PANTHER" id="PTHR17598:SF13">
    <property type="entry name" value="DNA POLYMERASE DELTA SUBUNIT 3"/>
    <property type="match status" value="1"/>
</dbReference>
<comment type="subcellular location">
    <subcellularLocation>
        <location evidence="1">Nucleus</location>
    </subcellularLocation>
</comment>
<feature type="compositionally biased region" description="Basic and acidic residues" evidence="5">
    <location>
        <begin position="317"/>
        <end position="330"/>
    </location>
</feature>
<evidence type="ECO:0000256" key="4">
    <source>
        <dbReference type="ARBA" id="ARBA00023242"/>
    </source>
</evidence>
<evidence type="ECO:0000256" key="2">
    <source>
        <dbReference type="ARBA" id="ARBA00017589"/>
    </source>
</evidence>
<keyword evidence="4" id="KW-0539">Nucleus</keyword>
<feature type="compositionally biased region" description="Basic and acidic residues" evidence="5">
    <location>
        <begin position="206"/>
        <end position="218"/>
    </location>
</feature>